<comment type="caution">
    <text evidence="3">The sequence shown here is derived from an EMBL/GenBank/DDBJ whole genome shotgun (WGS) entry which is preliminary data.</text>
</comment>
<dbReference type="RefSeq" id="WP_022628477.1">
    <property type="nucleotide sequence ID" value="NZ_ATAE01000031.1"/>
</dbReference>
<evidence type="ECO:0000313" key="4">
    <source>
        <dbReference type="Proteomes" id="UP000017170"/>
    </source>
</evidence>
<sequence length="109" mass="13323">MWSWVLGSLIVVYLILVILQYREYKEKVVEMKELRSAINKIKELHQIKQDQMKTFKDEHDHVIDVAWDNVVQISEYRKQLEQKDMAYQKLIHKKSNRRKKKVRGKRRKA</sequence>
<dbReference type="AlphaFoldDB" id="U6SPP0"/>
<dbReference type="PATRIC" id="fig|1188261.3.peg.2271"/>
<keyword evidence="4" id="KW-1185">Reference proteome</keyword>
<keyword evidence="2" id="KW-0472">Membrane</keyword>
<feature type="coiled-coil region" evidence="1">
    <location>
        <begin position="24"/>
        <end position="51"/>
    </location>
</feature>
<evidence type="ECO:0000256" key="2">
    <source>
        <dbReference type="SAM" id="Phobius"/>
    </source>
</evidence>
<keyword evidence="2" id="KW-1133">Transmembrane helix</keyword>
<accession>U6SPP0</accession>
<gene>
    <name evidence="3" type="ORF">A33I_14230</name>
</gene>
<name>U6SPP0_9BACI</name>
<evidence type="ECO:0000256" key="1">
    <source>
        <dbReference type="SAM" id="Coils"/>
    </source>
</evidence>
<organism evidence="3 4">
    <name type="scientific">Alkalihalophilus marmarensis DSM 21297</name>
    <dbReference type="NCBI Taxonomy" id="1188261"/>
    <lineage>
        <taxon>Bacteria</taxon>
        <taxon>Bacillati</taxon>
        <taxon>Bacillota</taxon>
        <taxon>Bacilli</taxon>
        <taxon>Bacillales</taxon>
        <taxon>Bacillaceae</taxon>
        <taxon>Alkalihalophilus</taxon>
    </lineage>
</organism>
<dbReference type="Proteomes" id="UP000017170">
    <property type="component" value="Unassembled WGS sequence"/>
</dbReference>
<protein>
    <submittedName>
        <fullName evidence="3">Uncharacterized protein</fullName>
    </submittedName>
</protein>
<proteinExistence type="predicted"/>
<reference evidence="3 4" key="1">
    <citation type="journal article" date="2013" name="Genome Announc.">
        <title>Genome Sequence of the Extreme Obligate Alkaliphile Bacillus marmarensis Strain DSM 21297.</title>
        <authorList>
            <person name="Wernick D.G."/>
            <person name="Choi K.Y."/>
            <person name="Tat C.A."/>
            <person name="Lafontaine Rivera J.G."/>
            <person name="Liao J.C."/>
        </authorList>
    </citation>
    <scope>NUCLEOTIDE SEQUENCE [LARGE SCALE GENOMIC DNA]</scope>
    <source>
        <strain evidence="3 4">DSM 21297</strain>
    </source>
</reference>
<keyword evidence="2" id="KW-0812">Transmembrane</keyword>
<feature type="transmembrane region" description="Helical" evidence="2">
    <location>
        <begin position="6"/>
        <end position="22"/>
    </location>
</feature>
<keyword evidence="1" id="KW-0175">Coiled coil</keyword>
<evidence type="ECO:0000313" key="3">
    <source>
        <dbReference type="EMBL" id="ERN52845.1"/>
    </source>
</evidence>
<dbReference type="EMBL" id="ATAE01000031">
    <property type="protein sequence ID" value="ERN52845.1"/>
    <property type="molecule type" value="Genomic_DNA"/>
</dbReference>